<feature type="transmembrane region" description="Helical" evidence="1">
    <location>
        <begin position="26"/>
        <end position="50"/>
    </location>
</feature>
<evidence type="ECO:0000313" key="2">
    <source>
        <dbReference type="EMBL" id="MBW6398972.1"/>
    </source>
</evidence>
<keyword evidence="1" id="KW-0812">Transmembrane</keyword>
<keyword evidence="3" id="KW-1185">Reference proteome</keyword>
<dbReference type="RefSeq" id="WP_219763563.1">
    <property type="nucleotide sequence ID" value="NZ_JAHYBZ010000004.1"/>
</dbReference>
<feature type="transmembrane region" description="Helical" evidence="1">
    <location>
        <begin position="70"/>
        <end position="91"/>
    </location>
</feature>
<name>A0ABS7AB30_9PROT</name>
<evidence type="ECO:0000313" key="3">
    <source>
        <dbReference type="Proteomes" id="UP001196565"/>
    </source>
</evidence>
<keyword evidence="1" id="KW-0472">Membrane</keyword>
<evidence type="ECO:0000256" key="1">
    <source>
        <dbReference type="SAM" id="Phobius"/>
    </source>
</evidence>
<sequence length="96" mass="9778">MAGAGEAGARTIATLAGRHAVSDATLALVLGLVSLPVGLGATMAGVRIAYWHSATLLNLSGPLGWPEPDWVSLALVIGGSVMTLLGAYSIYRSQDM</sequence>
<protein>
    <submittedName>
        <fullName evidence="2">Uncharacterized protein</fullName>
    </submittedName>
</protein>
<organism evidence="2 3">
    <name type="scientific">Roseomonas alba</name>
    <dbReference type="NCBI Taxonomy" id="2846776"/>
    <lineage>
        <taxon>Bacteria</taxon>
        <taxon>Pseudomonadati</taxon>
        <taxon>Pseudomonadota</taxon>
        <taxon>Alphaproteobacteria</taxon>
        <taxon>Acetobacterales</taxon>
        <taxon>Roseomonadaceae</taxon>
        <taxon>Roseomonas</taxon>
    </lineage>
</organism>
<dbReference type="Proteomes" id="UP001196565">
    <property type="component" value="Unassembled WGS sequence"/>
</dbReference>
<gene>
    <name evidence="2" type="ORF">KPL78_13995</name>
</gene>
<dbReference type="EMBL" id="JAHYBZ010000004">
    <property type="protein sequence ID" value="MBW6398972.1"/>
    <property type="molecule type" value="Genomic_DNA"/>
</dbReference>
<comment type="caution">
    <text evidence="2">The sequence shown here is derived from an EMBL/GenBank/DDBJ whole genome shotgun (WGS) entry which is preliminary data.</text>
</comment>
<accession>A0ABS7AB30</accession>
<reference evidence="2 3" key="1">
    <citation type="submission" date="2021-07" db="EMBL/GenBank/DDBJ databases">
        <authorList>
            <person name="So Y."/>
        </authorList>
    </citation>
    <scope>NUCLEOTIDE SEQUENCE [LARGE SCALE GENOMIC DNA]</scope>
    <source>
        <strain evidence="2 3">HJA6</strain>
    </source>
</reference>
<proteinExistence type="predicted"/>
<keyword evidence="1" id="KW-1133">Transmembrane helix</keyword>